<evidence type="ECO:0000256" key="10">
    <source>
        <dbReference type="ARBA" id="ARBA00023186"/>
    </source>
</evidence>
<dbReference type="InterPro" id="IPR047196">
    <property type="entry name" value="YidC_ALB_C"/>
</dbReference>
<evidence type="ECO:0000256" key="12">
    <source>
        <dbReference type="ARBA" id="ARBA00033342"/>
    </source>
</evidence>
<proteinExistence type="inferred from homology"/>
<dbReference type="Gene3D" id="2.70.98.90">
    <property type="match status" value="1"/>
</dbReference>
<comment type="caution">
    <text evidence="16">The sequence shown here is derived from an EMBL/GenBank/DDBJ whole genome shotgun (WGS) entry which is preliminary data.</text>
</comment>
<comment type="subunit">
    <text evidence="13">Interacts with the Sec translocase complex via SecD. Specifically interacts with transmembrane segments of nascent integral membrane proteins during membrane integration.</text>
</comment>
<accession>A0A2W1N2T8</accession>
<organism evidence="16 17">
    <name type="scientific">Putridiphycobacter roseus</name>
    <dbReference type="NCBI Taxonomy" id="2219161"/>
    <lineage>
        <taxon>Bacteria</taxon>
        <taxon>Pseudomonadati</taxon>
        <taxon>Bacteroidota</taxon>
        <taxon>Flavobacteriia</taxon>
        <taxon>Flavobacteriales</taxon>
        <taxon>Crocinitomicaceae</taxon>
        <taxon>Putridiphycobacter</taxon>
    </lineage>
</organism>
<dbReference type="RefSeq" id="WP_111062337.1">
    <property type="nucleotide sequence ID" value="NZ_JBHUCU010000002.1"/>
</dbReference>
<keyword evidence="4 13" id="KW-0813">Transport</keyword>
<comment type="function">
    <text evidence="13">Required for the insertion and/or proper folding and/or complex formation of integral membrane proteins into the membrane. Involved in integration of membrane proteins that insert both dependently and independently of the Sec translocase complex, as well as at least some lipoproteins. Aids folding of multispanning membrane proteins.</text>
</comment>
<sequence>MDRNSVIGLLLIGGILLGFSIFNAPAEDDLKPKTEITHNDSSQTVNAVPAEIKQNNEVIASSNETVNSWVPKMDANGLVITDDLNNIVYTDTITGLDTVILSKSNITEVLPEAIHTIENDVLKLEFTTKGGHIHNAYVKDYKSYQTYVDSGDAYLQLLDQMSTYGIELNVAGKTINTNDYDFEVVSSTDKNLTMVADIAGKTVEFIYGLTDGSHDMSYVIKFNGFESAAPGQTKLFADFRLLSTEKYLLTEQRNATFYYDEEGSYDYLSAMGDDDLEFEEKTNWVAFKQLFFSAIVMKEDGFGAGSKLAISNRPEFDSTYLKDFTAELNLGMSSMAETVSLKWYFGPNDYDVLALHDNGTEDIVDLGWGIFRWVNVYAFRPVMNWFLSWGMGAGFAILLLTFFVKLVLSPVNYKMYKSSATMRVLKPEITEIGEKFPKKEDAMKKQQALMALYKDAGASPLAGCVPMLIQMPVLIAIFRLFPSAIELRQKSFLWAEDLSTYDQIASWSGNIPLITWAYGNHISLFTLLMAITTLLYTHFNSSNMQTPQQEGMPNMKYIMYFFPIMMIFWFNSYSSGLSFYYFISTLMTMGIMFAIKEFMLDEDKILAKIAAKKAAPKKKKGKSKFAARLEEAQKLQQERANRKK</sequence>
<protein>
    <recommendedName>
        <fullName evidence="3 13">Membrane protein insertase YidC</fullName>
    </recommendedName>
    <alternativeName>
        <fullName evidence="12 13">Foldase YidC</fullName>
    </alternativeName>
    <alternativeName>
        <fullName evidence="11 13">Membrane integrase YidC</fullName>
    </alternativeName>
    <alternativeName>
        <fullName evidence="13">Membrane protein YidC</fullName>
    </alternativeName>
</protein>
<dbReference type="GO" id="GO:0005886">
    <property type="term" value="C:plasma membrane"/>
    <property type="evidence" value="ECO:0007669"/>
    <property type="project" value="UniProtKB-SubCell"/>
</dbReference>
<evidence type="ECO:0000256" key="2">
    <source>
        <dbReference type="ARBA" id="ARBA00010527"/>
    </source>
</evidence>
<evidence type="ECO:0000313" key="17">
    <source>
        <dbReference type="Proteomes" id="UP000249248"/>
    </source>
</evidence>
<keyword evidence="6 13" id="KW-0812">Transmembrane</keyword>
<evidence type="ECO:0000256" key="6">
    <source>
        <dbReference type="ARBA" id="ARBA00022692"/>
    </source>
</evidence>
<dbReference type="CDD" id="cd19961">
    <property type="entry name" value="EcYidC-like_peri"/>
    <property type="match status" value="1"/>
</dbReference>
<dbReference type="PANTHER" id="PTHR12428:SF65">
    <property type="entry name" value="CYTOCHROME C OXIDASE ASSEMBLY PROTEIN COX18, MITOCHONDRIAL"/>
    <property type="match status" value="1"/>
</dbReference>
<dbReference type="GO" id="GO:0051205">
    <property type="term" value="P:protein insertion into membrane"/>
    <property type="evidence" value="ECO:0007669"/>
    <property type="project" value="TreeGrafter"/>
</dbReference>
<feature type="domain" description="Membrane insertase YidC N-terminal" evidence="15">
    <location>
        <begin position="116"/>
        <end position="369"/>
    </location>
</feature>
<name>A0A2W1N2T8_9FLAO</name>
<keyword evidence="10 13" id="KW-0143">Chaperone</keyword>
<feature type="transmembrane region" description="Helical" evidence="13">
    <location>
        <begin position="460"/>
        <end position="481"/>
    </location>
</feature>
<dbReference type="NCBIfam" id="TIGR03593">
    <property type="entry name" value="yidC_nterm"/>
    <property type="match status" value="1"/>
</dbReference>
<evidence type="ECO:0000256" key="8">
    <source>
        <dbReference type="ARBA" id="ARBA00022989"/>
    </source>
</evidence>
<dbReference type="Proteomes" id="UP000249248">
    <property type="component" value="Unassembled WGS sequence"/>
</dbReference>
<feature type="transmembrane region" description="Helical" evidence="13">
    <location>
        <begin position="557"/>
        <end position="573"/>
    </location>
</feature>
<dbReference type="GO" id="GO:0032977">
    <property type="term" value="F:membrane insertase activity"/>
    <property type="evidence" value="ECO:0007669"/>
    <property type="project" value="InterPro"/>
</dbReference>
<dbReference type="PRINTS" id="PR00701">
    <property type="entry name" value="60KDINNERMP"/>
</dbReference>
<dbReference type="InterPro" id="IPR038221">
    <property type="entry name" value="YidC_periplasmic_sf"/>
</dbReference>
<dbReference type="OrthoDB" id="9780552at2"/>
<dbReference type="Pfam" id="PF14849">
    <property type="entry name" value="YidC_periplas"/>
    <property type="match status" value="1"/>
</dbReference>
<evidence type="ECO:0000259" key="15">
    <source>
        <dbReference type="Pfam" id="PF14849"/>
    </source>
</evidence>
<dbReference type="Pfam" id="PF02096">
    <property type="entry name" value="60KD_IMP"/>
    <property type="match status" value="1"/>
</dbReference>
<evidence type="ECO:0000256" key="13">
    <source>
        <dbReference type="HAMAP-Rule" id="MF_01810"/>
    </source>
</evidence>
<evidence type="ECO:0000256" key="4">
    <source>
        <dbReference type="ARBA" id="ARBA00022448"/>
    </source>
</evidence>
<evidence type="ECO:0000313" key="16">
    <source>
        <dbReference type="EMBL" id="PZE18184.1"/>
    </source>
</evidence>
<dbReference type="HAMAP" id="MF_01810">
    <property type="entry name" value="YidC_type1"/>
    <property type="match status" value="1"/>
</dbReference>
<keyword evidence="8 13" id="KW-1133">Transmembrane helix</keyword>
<dbReference type="GO" id="GO:0015031">
    <property type="term" value="P:protein transport"/>
    <property type="evidence" value="ECO:0007669"/>
    <property type="project" value="UniProtKB-KW"/>
</dbReference>
<reference evidence="16 17" key="1">
    <citation type="submission" date="2018-06" db="EMBL/GenBank/DDBJ databases">
        <title>The draft genome sequence of Crocinitomix sp. SM1701.</title>
        <authorList>
            <person name="Zhang X."/>
        </authorList>
    </citation>
    <scope>NUCLEOTIDE SEQUENCE [LARGE SCALE GENOMIC DNA]</scope>
    <source>
        <strain evidence="16 17">SM1701</strain>
    </source>
</reference>
<evidence type="ECO:0000256" key="1">
    <source>
        <dbReference type="ARBA" id="ARBA00004429"/>
    </source>
</evidence>
<dbReference type="AlphaFoldDB" id="A0A2W1N2T8"/>
<dbReference type="PANTHER" id="PTHR12428">
    <property type="entry name" value="OXA1"/>
    <property type="match status" value="1"/>
</dbReference>
<evidence type="ECO:0000256" key="3">
    <source>
        <dbReference type="ARBA" id="ARBA00015325"/>
    </source>
</evidence>
<evidence type="ECO:0000256" key="9">
    <source>
        <dbReference type="ARBA" id="ARBA00023136"/>
    </source>
</evidence>
<keyword evidence="17" id="KW-1185">Reference proteome</keyword>
<dbReference type="NCBIfam" id="TIGR03592">
    <property type="entry name" value="yidC_oxa1_cterm"/>
    <property type="match status" value="1"/>
</dbReference>
<dbReference type="EMBL" id="QKSB01000002">
    <property type="protein sequence ID" value="PZE18184.1"/>
    <property type="molecule type" value="Genomic_DNA"/>
</dbReference>
<keyword evidence="9 13" id="KW-0472">Membrane</keyword>
<gene>
    <name evidence="13" type="primary">yidC</name>
    <name evidence="16" type="ORF">DNU06_06105</name>
</gene>
<evidence type="ECO:0000256" key="7">
    <source>
        <dbReference type="ARBA" id="ARBA00022927"/>
    </source>
</evidence>
<dbReference type="InterPro" id="IPR001708">
    <property type="entry name" value="YidC/ALB3/OXA1/COX18"/>
</dbReference>
<feature type="transmembrane region" description="Helical" evidence="13">
    <location>
        <begin position="579"/>
        <end position="595"/>
    </location>
</feature>
<dbReference type="CDD" id="cd20070">
    <property type="entry name" value="5TM_YidC_Alb3"/>
    <property type="match status" value="1"/>
</dbReference>
<feature type="domain" description="Membrane insertase YidC/Oxa/ALB C-terminal" evidence="14">
    <location>
        <begin position="394"/>
        <end position="596"/>
    </location>
</feature>
<evidence type="ECO:0000256" key="11">
    <source>
        <dbReference type="ARBA" id="ARBA00033245"/>
    </source>
</evidence>
<dbReference type="InterPro" id="IPR028055">
    <property type="entry name" value="YidC/Oxa/ALB_C"/>
</dbReference>
<keyword evidence="5 13" id="KW-1003">Cell membrane</keyword>
<dbReference type="NCBIfam" id="NF002356">
    <property type="entry name" value="PRK01318.2-3"/>
    <property type="match status" value="1"/>
</dbReference>
<feature type="transmembrane region" description="Helical" evidence="13">
    <location>
        <begin position="385"/>
        <end position="408"/>
    </location>
</feature>
<comment type="subcellular location">
    <subcellularLocation>
        <location evidence="1">Cell inner membrane</location>
        <topology evidence="1">Multi-pass membrane protein</topology>
    </subcellularLocation>
    <subcellularLocation>
        <location evidence="13">Cell membrane</location>
        <topology evidence="13">Multi-pass membrane protein</topology>
    </subcellularLocation>
</comment>
<evidence type="ECO:0000259" key="14">
    <source>
        <dbReference type="Pfam" id="PF02096"/>
    </source>
</evidence>
<feature type="transmembrane region" description="Helical" evidence="13">
    <location>
        <begin position="516"/>
        <end position="536"/>
    </location>
</feature>
<dbReference type="InterPro" id="IPR019998">
    <property type="entry name" value="Membr_insert_YidC"/>
</dbReference>
<keyword evidence="7 13" id="KW-0653">Protein transport</keyword>
<dbReference type="InterPro" id="IPR028053">
    <property type="entry name" value="Membr_insert_YidC_N"/>
</dbReference>
<evidence type="ECO:0000256" key="5">
    <source>
        <dbReference type="ARBA" id="ARBA00022475"/>
    </source>
</evidence>
<comment type="similarity">
    <text evidence="2 13">Belongs to the OXA1/ALB3/YidC family. Type 1 subfamily.</text>
</comment>